<dbReference type="Pfam" id="PF12323">
    <property type="entry name" value="HTH_OrfB_IS605"/>
    <property type="match status" value="1"/>
</dbReference>
<sequence>MTSQLKHCDDGPTLEELLLSGHLVENVSIQSQTYEESLETTRYSPRKRSRSATPESVRSIKEVTSNDRLQISNSTIQNTKSSATLAQGSTGNAGGLLPFWNKYAQEESKKWWLPERTDCAVLDLGLWNGSLRRMGLGSWYSVRTLVPKVVKSEQCLQSSQCLWRDIMDYVQPQIAEGEEMLTKKSKKEVKKPPAGKVQRIRIYPNQQERLKLRRWMGTARWTYNRCLIAVEKEGINRKKKDLRALCLNAKNFNDTNLKWVLETPYDIRDEALNDLLKGYSSNFASNRKKFNMKFRSKKDPQQSIAILSKHWGKSRGEYSFLHKIKSSEPLPEKLEYDSRLVLNRLGEYYLCIPRPLEIRAENQGPIFRKEGSGVISLDPGVRTFMTGYDPSGTAVEWGKNDIGRVYRLCHAYDKLQSKRDQIHGKKNKRKRYRLRRVMLRIYKKIHCLVNDCHYKLAKWLCENYRIILLPEFRTQGMVRRGQRRIGSKTARAMCSWSHYRFRQHLVHKSREYPWCQVVICTEEYTSKTCGFCGYIHKKLGGSKEFCCPKCKTNLDRDINGARNILLKYLALTKKEKESA</sequence>
<dbReference type="GO" id="GO:0046872">
    <property type="term" value="F:metal ion binding"/>
    <property type="evidence" value="ECO:0007669"/>
    <property type="project" value="UniProtKB-KW"/>
</dbReference>
<dbReference type="Pfam" id="PF07282">
    <property type="entry name" value="Cas12f1-like_TNB"/>
    <property type="match status" value="1"/>
</dbReference>
<feature type="domain" description="Transposase putative helix-turn-helix" evidence="6">
    <location>
        <begin position="199"/>
        <end position="227"/>
    </location>
</feature>
<dbReference type="AlphaFoldDB" id="A0A1D1Y5P0"/>
<dbReference type="InterPro" id="IPR021027">
    <property type="entry name" value="Transposase_put_HTH"/>
</dbReference>
<name>A0A1D1Y5P0_9ARAE</name>
<evidence type="ECO:0000259" key="5">
    <source>
        <dbReference type="Pfam" id="PF07282"/>
    </source>
</evidence>
<feature type="domain" description="Cas12f1-like TNB" evidence="5">
    <location>
        <begin position="498"/>
        <end position="564"/>
    </location>
</feature>
<dbReference type="PANTHER" id="PTHR36172:SF1">
    <property type="entry name" value="RESOLVASE-RELATED"/>
    <property type="match status" value="1"/>
</dbReference>
<protein>
    <submittedName>
        <fullName evidence="7">Putative transposase R104</fullName>
    </submittedName>
</protein>
<feature type="compositionally biased region" description="Polar residues" evidence="4">
    <location>
        <begin position="34"/>
        <end position="43"/>
    </location>
</feature>
<evidence type="ECO:0000256" key="4">
    <source>
        <dbReference type="SAM" id="MobiDB-lite"/>
    </source>
</evidence>
<evidence type="ECO:0000256" key="3">
    <source>
        <dbReference type="ARBA" id="ARBA00023125"/>
    </source>
</evidence>
<accession>A0A1D1Y5P0</accession>
<dbReference type="InterPro" id="IPR010095">
    <property type="entry name" value="Cas12f1-like_TNB"/>
</dbReference>
<evidence type="ECO:0000256" key="2">
    <source>
        <dbReference type="ARBA" id="ARBA00022833"/>
    </source>
</evidence>
<keyword evidence="3" id="KW-0238">DNA-binding</keyword>
<evidence type="ECO:0000313" key="7">
    <source>
        <dbReference type="EMBL" id="JAT49959.1"/>
    </source>
</evidence>
<keyword evidence="1" id="KW-0479">Metal-binding</keyword>
<evidence type="ECO:0000259" key="6">
    <source>
        <dbReference type="Pfam" id="PF12323"/>
    </source>
</evidence>
<keyword evidence="2" id="KW-0862">Zinc</keyword>
<dbReference type="GO" id="GO:0003677">
    <property type="term" value="F:DNA binding"/>
    <property type="evidence" value="ECO:0007669"/>
    <property type="project" value="UniProtKB-KW"/>
</dbReference>
<proteinExistence type="predicted"/>
<evidence type="ECO:0000256" key="1">
    <source>
        <dbReference type="ARBA" id="ARBA00022723"/>
    </source>
</evidence>
<reference evidence="7" key="1">
    <citation type="submission" date="2015-07" db="EMBL/GenBank/DDBJ databases">
        <title>Transcriptome Assembly of Anthurium amnicola.</title>
        <authorList>
            <person name="Suzuki J."/>
        </authorList>
    </citation>
    <scope>NUCLEOTIDE SEQUENCE</scope>
</reference>
<organism evidence="7">
    <name type="scientific">Anthurium amnicola</name>
    <dbReference type="NCBI Taxonomy" id="1678845"/>
    <lineage>
        <taxon>Eukaryota</taxon>
        <taxon>Viridiplantae</taxon>
        <taxon>Streptophyta</taxon>
        <taxon>Embryophyta</taxon>
        <taxon>Tracheophyta</taxon>
        <taxon>Spermatophyta</taxon>
        <taxon>Magnoliopsida</taxon>
        <taxon>Liliopsida</taxon>
        <taxon>Araceae</taxon>
        <taxon>Pothoideae</taxon>
        <taxon>Potheae</taxon>
        <taxon>Anthurium</taxon>
    </lineage>
</organism>
<dbReference type="EMBL" id="GDJX01017977">
    <property type="protein sequence ID" value="JAT49959.1"/>
    <property type="molecule type" value="Transcribed_RNA"/>
</dbReference>
<dbReference type="InterPro" id="IPR051491">
    <property type="entry name" value="Recombinase/Transposase-rel"/>
</dbReference>
<gene>
    <name evidence="7" type="primary">MIMI_R104_7</name>
    <name evidence="7" type="ORF">g.118461</name>
</gene>
<dbReference type="NCBIfam" id="NF040570">
    <property type="entry name" value="guided_TnpB"/>
    <property type="match status" value="1"/>
</dbReference>
<feature type="region of interest" description="Disordered" evidence="4">
    <location>
        <begin position="34"/>
        <end position="60"/>
    </location>
</feature>
<dbReference type="PANTHER" id="PTHR36172">
    <property type="match status" value="1"/>
</dbReference>